<gene>
    <name evidence="2" type="primary">cps5E</name>
</gene>
<reference evidence="2" key="1">
    <citation type="journal article" date="2011" name="FEMS Microbiol. Lett.">
        <title>Genetic analysis of the capsular polysaccharide synthesis locus in 15 Streptococcus suis serotypes.</title>
        <authorList>
            <person name="Wang K."/>
            <person name="Fan W."/>
            <person name="Cai L."/>
            <person name="Huang B."/>
            <person name="Lu C."/>
        </authorList>
    </citation>
    <scope>NUCLEOTIDE SEQUENCE</scope>
    <source>
        <strain evidence="2">11538</strain>
    </source>
</reference>
<protein>
    <submittedName>
        <fullName evidence="2">Cps5E</fullName>
    </submittedName>
</protein>
<sequence length="104" mass="12041">MDLETVTDKLLERNSKRLILMCMDTCFLIVSMILSRLFLDVIIDIPDERFILAVLFVSILYLILSFRLKVFSLITRYTGYQSYVKIGLSLISAHSLFLIISMVL</sequence>
<accession>G8DTT2</accession>
<name>G8DTT2_STRSU</name>
<dbReference type="EMBL" id="JF273648">
    <property type="protein sequence ID" value="AEH57433.1"/>
    <property type="molecule type" value="Genomic_DNA"/>
</dbReference>
<keyword evidence="1" id="KW-1133">Transmembrane helix</keyword>
<evidence type="ECO:0000256" key="1">
    <source>
        <dbReference type="SAM" id="Phobius"/>
    </source>
</evidence>
<feature type="transmembrane region" description="Helical" evidence="1">
    <location>
        <begin position="50"/>
        <end position="70"/>
    </location>
</feature>
<proteinExistence type="predicted"/>
<keyword evidence="1" id="KW-0812">Transmembrane</keyword>
<feature type="transmembrane region" description="Helical" evidence="1">
    <location>
        <begin position="18"/>
        <end position="38"/>
    </location>
</feature>
<feature type="transmembrane region" description="Helical" evidence="1">
    <location>
        <begin position="82"/>
        <end position="103"/>
    </location>
</feature>
<organism evidence="2">
    <name type="scientific">Streptococcus suis</name>
    <dbReference type="NCBI Taxonomy" id="1307"/>
    <lineage>
        <taxon>Bacteria</taxon>
        <taxon>Bacillati</taxon>
        <taxon>Bacillota</taxon>
        <taxon>Bacilli</taxon>
        <taxon>Lactobacillales</taxon>
        <taxon>Streptococcaceae</taxon>
        <taxon>Streptococcus</taxon>
    </lineage>
</organism>
<keyword evidence="1" id="KW-0472">Membrane</keyword>
<evidence type="ECO:0000313" key="2">
    <source>
        <dbReference type="EMBL" id="AEH57433.1"/>
    </source>
</evidence>
<dbReference type="AlphaFoldDB" id="G8DTT2"/>